<reference evidence="2" key="2">
    <citation type="journal article" date="2023" name="IMA Fungus">
        <title>Comparative genomic study of the Penicillium genus elucidates a diverse pangenome and 15 lateral gene transfer events.</title>
        <authorList>
            <person name="Petersen C."/>
            <person name="Sorensen T."/>
            <person name="Nielsen M.R."/>
            <person name="Sondergaard T.E."/>
            <person name="Sorensen J.L."/>
            <person name="Fitzpatrick D.A."/>
            <person name="Frisvad J.C."/>
            <person name="Nielsen K.L."/>
        </authorList>
    </citation>
    <scope>NUCLEOTIDE SEQUENCE</scope>
    <source>
        <strain evidence="2">IBT 35673</strain>
    </source>
</reference>
<evidence type="ECO:0000313" key="3">
    <source>
        <dbReference type="Proteomes" id="UP001147695"/>
    </source>
</evidence>
<evidence type="ECO:0000256" key="1">
    <source>
        <dbReference type="SAM" id="MobiDB-lite"/>
    </source>
</evidence>
<dbReference type="AlphaFoldDB" id="A0A9W9Q3Y3"/>
<evidence type="ECO:0000313" key="2">
    <source>
        <dbReference type="EMBL" id="KAJ5322372.1"/>
    </source>
</evidence>
<feature type="compositionally biased region" description="Low complexity" evidence="1">
    <location>
        <begin position="17"/>
        <end position="33"/>
    </location>
</feature>
<feature type="compositionally biased region" description="Basic and acidic residues" evidence="1">
    <location>
        <begin position="61"/>
        <end position="85"/>
    </location>
</feature>
<gene>
    <name evidence="2" type="ORF">N7452_010661</name>
</gene>
<accession>A0A9W9Q3Y3</accession>
<feature type="region of interest" description="Disordered" evidence="1">
    <location>
        <begin position="1"/>
        <end position="85"/>
    </location>
</feature>
<proteinExistence type="predicted"/>
<dbReference type="Proteomes" id="UP001147695">
    <property type="component" value="Unassembled WGS sequence"/>
</dbReference>
<protein>
    <submittedName>
        <fullName evidence="2">Uncharacterized protein</fullName>
    </submittedName>
</protein>
<dbReference type="EMBL" id="JAPZBQ010000006">
    <property type="protein sequence ID" value="KAJ5322372.1"/>
    <property type="molecule type" value="Genomic_DNA"/>
</dbReference>
<comment type="caution">
    <text evidence="2">The sequence shown here is derived from an EMBL/GenBank/DDBJ whole genome shotgun (WGS) entry which is preliminary data.</text>
</comment>
<organism evidence="2 3">
    <name type="scientific">Penicillium brevicompactum</name>
    <dbReference type="NCBI Taxonomy" id="5074"/>
    <lineage>
        <taxon>Eukaryota</taxon>
        <taxon>Fungi</taxon>
        <taxon>Dikarya</taxon>
        <taxon>Ascomycota</taxon>
        <taxon>Pezizomycotina</taxon>
        <taxon>Eurotiomycetes</taxon>
        <taxon>Eurotiomycetidae</taxon>
        <taxon>Eurotiales</taxon>
        <taxon>Aspergillaceae</taxon>
        <taxon>Penicillium</taxon>
    </lineage>
</organism>
<name>A0A9W9Q3Y3_PENBR</name>
<sequence>MPVPNADLFDKQQTQQTNGTPPSNSTEPTETNTQATGSDSYFAAGSGNSIGAQSSEASRALTREEVDRLYEERMEEEYAKRDGGA</sequence>
<feature type="compositionally biased region" description="Polar residues" evidence="1">
    <location>
        <begin position="46"/>
        <end position="57"/>
    </location>
</feature>
<reference evidence="2" key="1">
    <citation type="submission" date="2022-12" db="EMBL/GenBank/DDBJ databases">
        <authorList>
            <person name="Petersen C."/>
        </authorList>
    </citation>
    <scope>NUCLEOTIDE SEQUENCE</scope>
    <source>
        <strain evidence="2">IBT 35673</strain>
    </source>
</reference>